<dbReference type="RefSeq" id="WP_346749799.1">
    <property type="nucleotide sequence ID" value="NZ_JAUJEA010000001.1"/>
</dbReference>
<evidence type="ECO:0008006" key="3">
    <source>
        <dbReference type="Google" id="ProtNLM"/>
    </source>
</evidence>
<comment type="caution">
    <text evidence="1">The sequence shown here is derived from an EMBL/GenBank/DDBJ whole genome shotgun (WGS) entry which is preliminary data.</text>
</comment>
<protein>
    <recommendedName>
        <fullName evidence="3">Tetratricopeptide repeat protein</fullName>
    </recommendedName>
</protein>
<name>A0ABT8KGC8_9BACT</name>
<accession>A0ABT8KGC8</accession>
<keyword evidence="2" id="KW-1185">Reference proteome</keyword>
<dbReference type="InterPro" id="IPR011990">
    <property type="entry name" value="TPR-like_helical_dom_sf"/>
</dbReference>
<gene>
    <name evidence="1" type="ORF">QQ008_00295</name>
</gene>
<proteinExistence type="predicted"/>
<dbReference type="SUPFAM" id="SSF48452">
    <property type="entry name" value="TPR-like"/>
    <property type="match status" value="1"/>
</dbReference>
<dbReference type="Proteomes" id="UP001172082">
    <property type="component" value="Unassembled WGS sequence"/>
</dbReference>
<organism evidence="1 2">
    <name type="scientific">Splendidivirga corallicola</name>
    <dbReference type="NCBI Taxonomy" id="3051826"/>
    <lineage>
        <taxon>Bacteria</taxon>
        <taxon>Pseudomonadati</taxon>
        <taxon>Bacteroidota</taxon>
        <taxon>Cytophagia</taxon>
        <taxon>Cytophagales</taxon>
        <taxon>Splendidivirgaceae</taxon>
        <taxon>Splendidivirga</taxon>
    </lineage>
</organism>
<evidence type="ECO:0000313" key="1">
    <source>
        <dbReference type="EMBL" id="MDN5199767.1"/>
    </source>
</evidence>
<reference evidence="1" key="1">
    <citation type="submission" date="2023-06" db="EMBL/GenBank/DDBJ databases">
        <title>Genomic of Parafulvivirga corallium.</title>
        <authorList>
            <person name="Wang G."/>
        </authorList>
    </citation>
    <scope>NUCLEOTIDE SEQUENCE</scope>
    <source>
        <strain evidence="1">BMA10</strain>
    </source>
</reference>
<dbReference type="EMBL" id="JAUJEA010000001">
    <property type="protein sequence ID" value="MDN5199767.1"/>
    <property type="molecule type" value="Genomic_DNA"/>
</dbReference>
<sequence>MDNLKEIVDLLPEDSCRELKVFIKRQKNKAERKDLDLFNLMREENFVKPKEYIERLYSTPNANAYHALRKRLFKHIISFLFLKRIEEDNTSASMVMGMLSLSRYLFNEEKLRLAWHYLEKSEELAIQNEQYDLLSNIYNLQVEYSDSEYAPALSKILGNRKRYQQLADMEERAALASSLIKQRLKEVRLKSKQLDFDKIISDTLDQFELKESLYQQPKYLYNILAITRSAMLAKKDFYSFEPYIIKHYEQLTRKRVFNRANHFYKLSILYMLCHVLYRNRKFMQALEYLTLFKKGTYEFNRVYLRKFHVRYIMLLAAVKSYLGHSNESITLLEKLLNEKISLEEEDRLKILLNLGLYYFQQGDLRNANHVSIRFGHTDNWCAKKMGREWLMKKNLMELIIQYELGNADIVHTRLATFNKNFRDLYDNPIYNRVQRYTKFIRTLIDDPNCLSDKAFMQETTSILTQVPEEQEDLQAMTFYSWLKAKFQKRNFYVVLLETVR</sequence>
<evidence type="ECO:0000313" key="2">
    <source>
        <dbReference type="Proteomes" id="UP001172082"/>
    </source>
</evidence>